<dbReference type="InterPro" id="IPR045196">
    <property type="entry name" value="IF2/IF5"/>
</dbReference>
<gene>
    <name evidence="8" type="ORF">TTHERM_00149290</name>
</gene>
<dbReference type="KEGG" id="tet:TTHERM_00149290"/>
<dbReference type="AlphaFoldDB" id="I7ML76"/>
<evidence type="ECO:0000256" key="3">
    <source>
        <dbReference type="ARBA" id="ARBA00022741"/>
    </source>
</evidence>
<dbReference type="PANTHER" id="PTHR23001:SF7">
    <property type="entry name" value="EUKARYOTIC TRANSLATION INITIATION FACTOR 5"/>
    <property type="match status" value="1"/>
</dbReference>
<evidence type="ECO:0000256" key="1">
    <source>
        <dbReference type="ARBA" id="ARBA00010397"/>
    </source>
</evidence>
<sequence length="392" mass="44999">MDKNFLNIPSYIEDPSYRYKMPKMILKIEGKGNGIKTNIVNMQEVSKALRVPTEYPLKFMGFELGSQIIYKEKGNDVTTIINGAFKEDILQKQLDKFIQKYVLCPKCTYPEFVLRVRQGLVSGKCDSCGERAKCDNAHKFAAYIVKNPPKTKGINKEEEDDKKDKKVAATVPSTTVTKPVKEEKDVNLNIKKLEASDLTLVSEELAKKIQLLTESINSQKQENGEFTETDISQTNIVKEIKDMNIQKGLESQVAHILFQSLFSVNIAHEVQNNAEVLSKTFSKLKIPNPELETIMNISYLLFKTYNEKQDFTPYVPTILKYFYDADLLSEDFLKNYAESKINLSEHYLYDAERIKKFAEAAQPFLDWILNAEEDEDEEGEEEEGEEKKEESQ</sequence>
<dbReference type="InterPro" id="IPR016024">
    <property type="entry name" value="ARM-type_fold"/>
</dbReference>
<dbReference type="Pfam" id="PF02020">
    <property type="entry name" value="W2"/>
    <property type="match status" value="1"/>
</dbReference>
<dbReference type="InParanoid" id="I7ML76"/>
<evidence type="ECO:0000259" key="7">
    <source>
        <dbReference type="PROSITE" id="PS51363"/>
    </source>
</evidence>
<dbReference type="GeneID" id="7825257"/>
<name>I7ML76_TETTS</name>
<dbReference type="EMBL" id="GG662603">
    <property type="protein sequence ID" value="EAS01319.2"/>
    <property type="molecule type" value="Genomic_DNA"/>
</dbReference>
<keyword evidence="3" id="KW-0547">Nucleotide-binding</keyword>
<evidence type="ECO:0000313" key="9">
    <source>
        <dbReference type="Proteomes" id="UP000009168"/>
    </source>
</evidence>
<dbReference type="FunFam" id="3.30.30.170:FF:000002">
    <property type="entry name" value="Eukaryotic translation initiation factor 5"/>
    <property type="match status" value="1"/>
</dbReference>
<dbReference type="RefSeq" id="XP_001021564.2">
    <property type="nucleotide sequence ID" value="XM_001021564.3"/>
</dbReference>
<dbReference type="GO" id="GO:0001732">
    <property type="term" value="P:formation of cytoplasmic translation initiation complex"/>
    <property type="evidence" value="ECO:0007669"/>
    <property type="project" value="TreeGrafter"/>
</dbReference>
<dbReference type="InterPro" id="IPR003307">
    <property type="entry name" value="W2_domain"/>
</dbReference>
<evidence type="ECO:0000256" key="2">
    <source>
        <dbReference type="ARBA" id="ARBA00022540"/>
    </source>
</evidence>
<feature type="domain" description="W2" evidence="7">
    <location>
        <begin position="195"/>
        <end position="378"/>
    </location>
</feature>
<evidence type="ECO:0000256" key="4">
    <source>
        <dbReference type="ARBA" id="ARBA00022917"/>
    </source>
</evidence>
<dbReference type="SMART" id="SM00653">
    <property type="entry name" value="eIF2B_5"/>
    <property type="match status" value="1"/>
</dbReference>
<dbReference type="InterPro" id="IPR002735">
    <property type="entry name" value="Transl_init_fac_IF2/IF5_dom"/>
</dbReference>
<dbReference type="GO" id="GO:0005829">
    <property type="term" value="C:cytosol"/>
    <property type="evidence" value="ECO:0007669"/>
    <property type="project" value="TreeGrafter"/>
</dbReference>
<dbReference type="PANTHER" id="PTHR23001">
    <property type="entry name" value="EUKARYOTIC TRANSLATION INITIATION FACTOR"/>
    <property type="match status" value="1"/>
</dbReference>
<dbReference type="GO" id="GO:0071074">
    <property type="term" value="F:eukaryotic initiation factor eIF2 binding"/>
    <property type="evidence" value="ECO:0007669"/>
    <property type="project" value="TreeGrafter"/>
</dbReference>
<dbReference type="eggNOG" id="KOG2767">
    <property type="taxonomic scope" value="Eukaryota"/>
</dbReference>
<keyword evidence="2" id="KW-0396">Initiation factor</keyword>
<dbReference type="Gene3D" id="3.30.30.170">
    <property type="match status" value="1"/>
</dbReference>
<protein>
    <submittedName>
        <fullName evidence="8">Domain found in IF2B/IF5 protein</fullName>
    </submittedName>
</protein>
<dbReference type="SUPFAM" id="SSF48371">
    <property type="entry name" value="ARM repeat"/>
    <property type="match status" value="1"/>
</dbReference>
<keyword evidence="9" id="KW-1185">Reference proteome</keyword>
<dbReference type="OMA" id="NAWITDV"/>
<dbReference type="STRING" id="312017.I7ML76"/>
<dbReference type="InterPro" id="IPR016189">
    <property type="entry name" value="Transl_init_fac_IF2/IF5_N"/>
</dbReference>
<dbReference type="Proteomes" id="UP000009168">
    <property type="component" value="Unassembled WGS sequence"/>
</dbReference>
<reference evidence="9" key="1">
    <citation type="journal article" date="2006" name="PLoS Biol.">
        <title>Macronuclear genome sequence of the ciliate Tetrahymena thermophila, a model eukaryote.</title>
        <authorList>
            <person name="Eisen J.A."/>
            <person name="Coyne R.S."/>
            <person name="Wu M."/>
            <person name="Wu D."/>
            <person name="Thiagarajan M."/>
            <person name="Wortman J.R."/>
            <person name="Badger J.H."/>
            <person name="Ren Q."/>
            <person name="Amedeo P."/>
            <person name="Jones K.M."/>
            <person name="Tallon L.J."/>
            <person name="Delcher A.L."/>
            <person name="Salzberg S.L."/>
            <person name="Silva J.C."/>
            <person name="Haas B.J."/>
            <person name="Majoros W.H."/>
            <person name="Farzad M."/>
            <person name="Carlton J.M."/>
            <person name="Smith R.K. Jr."/>
            <person name="Garg J."/>
            <person name="Pearlman R.E."/>
            <person name="Karrer K.M."/>
            <person name="Sun L."/>
            <person name="Manning G."/>
            <person name="Elde N.C."/>
            <person name="Turkewitz A.P."/>
            <person name="Asai D.J."/>
            <person name="Wilkes D.E."/>
            <person name="Wang Y."/>
            <person name="Cai H."/>
            <person name="Collins K."/>
            <person name="Stewart B.A."/>
            <person name="Lee S.R."/>
            <person name="Wilamowska K."/>
            <person name="Weinberg Z."/>
            <person name="Ruzzo W.L."/>
            <person name="Wloga D."/>
            <person name="Gaertig J."/>
            <person name="Frankel J."/>
            <person name="Tsao C.-C."/>
            <person name="Gorovsky M.A."/>
            <person name="Keeling P.J."/>
            <person name="Waller R.F."/>
            <person name="Patron N.J."/>
            <person name="Cherry J.M."/>
            <person name="Stover N.A."/>
            <person name="Krieger C.J."/>
            <person name="del Toro C."/>
            <person name="Ryder H.F."/>
            <person name="Williamson S.C."/>
            <person name="Barbeau R.A."/>
            <person name="Hamilton E.P."/>
            <person name="Orias E."/>
        </authorList>
    </citation>
    <scope>NUCLEOTIDE SEQUENCE [LARGE SCALE GENOMIC DNA]</scope>
    <source>
        <strain evidence="9">SB210</strain>
    </source>
</reference>
<feature type="compositionally biased region" description="Acidic residues" evidence="6">
    <location>
        <begin position="371"/>
        <end position="384"/>
    </location>
</feature>
<organism evidence="8 9">
    <name type="scientific">Tetrahymena thermophila (strain SB210)</name>
    <dbReference type="NCBI Taxonomy" id="312017"/>
    <lineage>
        <taxon>Eukaryota</taxon>
        <taxon>Sar</taxon>
        <taxon>Alveolata</taxon>
        <taxon>Ciliophora</taxon>
        <taxon>Intramacronucleata</taxon>
        <taxon>Oligohymenophorea</taxon>
        <taxon>Hymenostomatida</taxon>
        <taxon>Tetrahymenina</taxon>
        <taxon>Tetrahymenidae</taxon>
        <taxon>Tetrahymena</taxon>
    </lineage>
</organism>
<dbReference type="GO" id="GO:0005092">
    <property type="term" value="F:GDP-dissociation inhibitor activity"/>
    <property type="evidence" value="ECO:0007669"/>
    <property type="project" value="TreeGrafter"/>
</dbReference>
<evidence type="ECO:0000256" key="6">
    <source>
        <dbReference type="SAM" id="MobiDB-lite"/>
    </source>
</evidence>
<dbReference type="OrthoDB" id="10250831at2759"/>
<dbReference type="GO" id="GO:0003743">
    <property type="term" value="F:translation initiation factor activity"/>
    <property type="evidence" value="ECO:0007669"/>
    <property type="project" value="UniProtKB-KW"/>
</dbReference>
<dbReference type="CDD" id="cd11561">
    <property type="entry name" value="W2_eIF5"/>
    <property type="match status" value="1"/>
</dbReference>
<keyword evidence="5" id="KW-0342">GTP-binding</keyword>
<dbReference type="Gene3D" id="1.25.40.180">
    <property type="match status" value="1"/>
</dbReference>
<keyword evidence="4" id="KW-0648">Protein biosynthesis</keyword>
<dbReference type="Gene3D" id="2.20.25.350">
    <property type="match status" value="1"/>
</dbReference>
<dbReference type="Pfam" id="PF01873">
    <property type="entry name" value="eIF-5_eIF-2B"/>
    <property type="match status" value="1"/>
</dbReference>
<dbReference type="HOGENOM" id="CLU_026663_1_0_1"/>
<accession>I7ML76</accession>
<feature type="region of interest" description="Disordered" evidence="6">
    <location>
        <begin position="369"/>
        <end position="392"/>
    </location>
</feature>
<evidence type="ECO:0000313" key="8">
    <source>
        <dbReference type="EMBL" id="EAS01319.2"/>
    </source>
</evidence>
<comment type="similarity">
    <text evidence="1">Belongs to the eIF-2-beta/eIF-5 family.</text>
</comment>
<dbReference type="PROSITE" id="PS51363">
    <property type="entry name" value="W2"/>
    <property type="match status" value="1"/>
</dbReference>
<dbReference type="GO" id="GO:0005525">
    <property type="term" value="F:GTP binding"/>
    <property type="evidence" value="ECO:0007669"/>
    <property type="project" value="UniProtKB-KW"/>
</dbReference>
<evidence type="ECO:0000256" key="5">
    <source>
        <dbReference type="ARBA" id="ARBA00023134"/>
    </source>
</evidence>
<proteinExistence type="inferred from homology"/>
<dbReference type="SUPFAM" id="SSF100966">
    <property type="entry name" value="Translation initiation factor 2 beta, aIF2beta, N-terminal domain"/>
    <property type="match status" value="1"/>
</dbReference>